<reference evidence="1 2" key="1">
    <citation type="journal article" date="1992" name="Lakartidningen">
        <title>[Penicillin V and not amoxicillin is the first choice preparation in acute otitis].</title>
        <authorList>
            <person name="Kamme C."/>
            <person name="Lundgren K."/>
            <person name="Prellner K."/>
        </authorList>
    </citation>
    <scope>NUCLEOTIDE SEQUENCE [LARGE SCALE GENOMIC DNA]</scope>
    <source>
        <strain evidence="1 2">W1</strain>
    </source>
</reference>
<dbReference type="RefSeq" id="WP_147758598.1">
    <property type="nucleotide sequence ID" value="NZ_SAXT01000005.1"/>
</dbReference>
<organism evidence="1 2">
    <name type="scientific">Brachyspira aalborgi</name>
    <dbReference type="NCBI Taxonomy" id="29522"/>
    <lineage>
        <taxon>Bacteria</taxon>
        <taxon>Pseudomonadati</taxon>
        <taxon>Spirochaetota</taxon>
        <taxon>Spirochaetia</taxon>
        <taxon>Brachyspirales</taxon>
        <taxon>Brachyspiraceae</taxon>
        <taxon>Brachyspira</taxon>
    </lineage>
</organism>
<comment type="caution">
    <text evidence="1">The sequence shown here is derived from an EMBL/GenBank/DDBJ whole genome shotgun (WGS) entry which is preliminary data.</text>
</comment>
<proteinExistence type="predicted"/>
<protein>
    <submittedName>
        <fullName evidence="1">Uncharacterized protein</fullName>
    </submittedName>
</protein>
<gene>
    <name evidence="1" type="ORF">EPJ80_08140</name>
</gene>
<dbReference type="Proteomes" id="UP000325116">
    <property type="component" value="Unassembled WGS sequence"/>
</dbReference>
<dbReference type="AlphaFoldDB" id="A0A5C8CDQ0"/>
<evidence type="ECO:0000313" key="2">
    <source>
        <dbReference type="Proteomes" id="UP000325116"/>
    </source>
</evidence>
<evidence type="ECO:0000313" key="1">
    <source>
        <dbReference type="EMBL" id="TXJ11674.1"/>
    </source>
</evidence>
<dbReference type="EMBL" id="SAXT01000005">
    <property type="protein sequence ID" value="TXJ11674.1"/>
    <property type="molecule type" value="Genomic_DNA"/>
</dbReference>
<name>A0A5C8CDQ0_9SPIR</name>
<sequence length="81" mass="9775">MATKHLDKAKNPFTKKIITNDYKTNGVDIIISKHSEPKGHFKTRIDFDYYYHVKDNIFDINNWKKFQINWKTKESKEIELN</sequence>
<accession>A0A5C8CDQ0</accession>